<dbReference type="Proteomes" id="UP000034581">
    <property type="component" value="Unassembled WGS sequence"/>
</dbReference>
<name>A0A0G0BJW9_UNCC3</name>
<protein>
    <submittedName>
        <fullName evidence="1">Uncharacterized protein</fullName>
    </submittedName>
</protein>
<evidence type="ECO:0000313" key="2">
    <source>
        <dbReference type="Proteomes" id="UP000034581"/>
    </source>
</evidence>
<proteinExistence type="predicted"/>
<reference evidence="1 2" key="1">
    <citation type="journal article" date="2015" name="Nature">
        <title>rRNA introns, odd ribosomes, and small enigmatic genomes across a large radiation of phyla.</title>
        <authorList>
            <person name="Brown C.T."/>
            <person name="Hug L.A."/>
            <person name="Thomas B.C."/>
            <person name="Sharon I."/>
            <person name="Castelle C.J."/>
            <person name="Singh A."/>
            <person name="Wilkins M.J."/>
            <person name="Williams K.H."/>
            <person name="Banfield J.F."/>
        </authorList>
    </citation>
    <scope>NUCLEOTIDE SEQUENCE [LARGE SCALE GENOMIC DNA]</scope>
</reference>
<evidence type="ECO:0000313" key="1">
    <source>
        <dbReference type="EMBL" id="KKP69723.1"/>
    </source>
</evidence>
<sequence>MVLDKQQINFLETVPPEKRAIIEEFKMRYKEMGLDMGIHESYQFSEDENVFIVASPDTIRDEDLVQINDLMSDTFPGCTILDYIDGAHAVSLTFSRQGDKITSTSSVVMYDSTLSVIPTNLRESSIPVFDINYMAVDPTLRGQRIGTKSTYLRTNLAIPSMISAYRAKVGNPNVLSDGMIQTTVENPQWRQAFKRNVLVEFPDSSLDIVPYDQSDWTENEVRVKFGLFEGDNIYGLSDQERFVYTYATYMQDGEMVNTIQRVMFWGVDAAQIQQDVYNELMNQDNFHQEDLITVYGYQQNTPWVGRESKDNPTLQTEAFNKCGLPIIDMRDISEEELLEKLLAEKPSHPVIILFPEIKQYPVAFQYHFKE</sequence>
<gene>
    <name evidence="1" type="ORF">UR67_C0003G0001</name>
</gene>
<dbReference type="EMBL" id="LBQB01000003">
    <property type="protein sequence ID" value="KKP69723.1"/>
    <property type="molecule type" value="Genomic_DNA"/>
</dbReference>
<comment type="caution">
    <text evidence="1">The sequence shown here is derived from an EMBL/GenBank/DDBJ whole genome shotgun (WGS) entry which is preliminary data.</text>
</comment>
<accession>A0A0G0BJW9</accession>
<organism evidence="1 2">
    <name type="scientific">candidate division CPR3 bacterium GW2011_GWF2_35_18</name>
    <dbReference type="NCBI Taxonomy" id="1618350"/>
    <lineage>
        <taxon>Bacteria</taxon>
        <taxon>Bacteria division CPR3</taxon>
    </lineage>
</organism>
<dbReference type="AlphaFoldDB" id="A0A0G0BJW9"/>